<protein>
    <submittedName>
        <fullName evidence="1">Uncharacterized protein</fullName>
    </submittedName>
</protein>
<accession>A0A1B0ABT7</accession>
<dbReference type="VEuPathDB" id="VectorBase:GPAI040506"/>
<reference evidence="2" key="1">
    <citation type="submission" date="2014-03" db="EMBL/GenBank/DDBJ databases">
        <authorList>
            <person name="Aksoy S."/>
            <person name="Warren W."/>
            <person name="Wilson R.K."/>
        </authorList>
    </citation>
    <scope>NUCLEOTIDE SEQUENCE [LARGE SCALE GENOMIC DNA]</scope>
    <source>
        <strain evidence="2">IAEA</strain>
    </source>
</reference>
<name>A0A1B0ABT7_GLOPL</name>
<dbReference type="Proteomes" id="UP000092445">
    <property type="component" value="Unassembled WGS sequence"/>
</dbReference>
<dbReference type="EnsemblMetazoa" id="GPAI040506-RA">
    <property type="protein sequence ID" value="GPAI040506-PA"/>
    <property type="gene ID" value="GPAI040506"/>
</dbReference>
<evidence type="ECO:0000313" key="2">
    <source>
        <dbReference type="Proteomes" id="UP000092445"/>
    </source>
</evidence>
<sequence>MAFPNSGQGHKSITSKLDEFNVFERKQKHNLALRDMPLKNLKTTIASDVNVSDRTVLAAVSYNQFKMSDLNSPHPLTPSGSITVTQPPQFEMNFYDPSMSADNYIFIETRPHSENPRSSSLRILTKTISNGKAKLVFNWASNPNNPILNYDVKAYNPRSFTERFPNVRNIPTDYTPDFIRKNGSSSVPIH</sequence>
<dbReference type="AlphaFoldDB" id="A0A1B0ABT7"/>
<proteinExistence type="predicted"/>
<keyword evidence="2" id="KW-1185">Reference proteome</keyword>
<evidence type="ECO:0000313" key="1">
    <source>
        <dbReference type="EnsemblMetazoa" id="GPAI040506-PA"/>
    </source>
</evidence>
<reference evidence="1" key="2">
    <citation type="submission" date="2020-05" db="UniProtKB">
        <authorList>
            <consortium name="EnsemblMetazoa"/>
        </authorList>
    </citation>
    <scope>IDENTIFICATION</scope>
    <source>
        <strain evidence="1">IAEA</strain>
    </source>
</reference>
<organism evidence="1 2">
    <name type="scientific">Glossina pallidipes</name>
    <name type="common">Tsetse fly</name>
    <dbReference type="NCBI Taxonomy" id="7398"/>
    <lineage>
        <taxon>Eukaryota</taxon>
        <taxon>Metazoa</taxon>
        <taxon>Ecdysozoa</taxon>
        <taxon>Arthropoda</taxon>
        <taxon>Hexapoda</taxon>
        <taxon>Insecta</taxon>
        <taxon>Pterygota</taxon>
        <taxon>Neoptera</taxon>
        <taxon>Endopterygota</taxon>
        <taxon>Diptera</taxon>
        <taxon>Brachycera</taxon>
        <taxon>Muscomorpha</taxon>
        <taxon>Hippoboscoidea</taxon>
        <taxon>Glossinidae</taxon>
        <taxon>Glossina</taxon>
    </lineage>
</organism>